<dbReference type="EMBL" id="BAABBF010000003">
    <property type="protein sequence ID" value="GAA3705003.1"/>
    <property type="molecule type" value="Genomic_DNA"/>
</dbReference>
<feature type="transmembrane region" description="Helical" evidence="1">
    <location>
        <begin position="385"/>
        <end position="402"/>
    </location>
</feature>
<feature type="transmembrane region" description="Helical" evidence="1">
    <location>
        <begin position="72"/>
        <end position="91"/>
    </location>
</feature>
<keyword evidence="1" id="KW-0472">Membrane</keyword>
<feature type="transmembrane region" description="Helical" evidence="1">
    <location>
        <begin position="152"/>
        <end position="175"/>
    </location>
</feature>
<organism evidence="2 3">
    <name type="scientific">Sphingomonas cynarae</name>
    <dbReference type="NCBI Taxonomy" id="930197"/>
    <lineage>
        <taxon>Bacteria</taxon>
        <taxon>Pseudomonadati</taxon>
        <taxon>Pseudomonadota</taxon>
        <taxon>Alphaproteobacteria</taxon>
        <taxon>Sphingomonadales</taxon>
        <taxon>Sphingomonadaceae</taxon>
        <taxon>Sphingomonas</taxon>
    </lineage>
</organism>
<gene>
    <name evidence="2" type="ORF">GCM10022268_13260</name>
</gene>
<evidence type="ECO:0000313" key="3">
    <source>
        <dbReference type="Proteomes" id="UP001500523"/>
    </source>
</evidence>
<dbReference type="Proteomes" id="UP001500523">
    <property type="component" value="Unassembled WGS sequence"/>
</dbReference>
<comment type="caution">
    <text evidence="2">The sequence shown here is derived from an EMBL/GenBank/DDBJ whole genome shotgun (WGS) entry which is preliminary data.</text>
</comment>
<reference evidence="3" key="1">
    <citation type="journal article" date="2019" name="Int. J. Syst. Evol. Microbiol.">
        <title>The Global Catalogue of Microorganisms (GCM) 10K type strain sequencing project: providing services to taxonomists for standard genome sequencing and annotation.</title>
        <authorList>
            <consortium name="The Broad Institute Genomics Platform"/>
            <consortium name="The Broad Institute Genome Sequencing Center for Infectious Disease"/>
            <person name="Wu L."/>
            <person name="Ma J."/>
        </authorList>
    </citation>
    <scope>NUCLEOTIDE SEQUENCE [LARGE SCALE GENOMIC DNA]</scope>
    <source>
        <strain evidence="3">JCM 17498</strain>
    </source>
</reference>
<evidence type="ECO:0000313" key="2">
    <source>
        <dbReference type="EMBL" id="GAA3705003.1"/>
    </source>
</evidence>
<keyword evidence="1" id="KW-0812">Transmembrane</keyword>
<proteinExistence type="predicted"/>
<feature type="transmembrane region" description="Helical" evidence="1">
    <location>
        <begin position="187"/>
        <end position="204"/>
    </location>
</feature>
<feature type="transmembrane region" description="Helical" evidence="1">
    <location>
        <begin position="282"/>
        <end position="303"/>
    </location>
</feature>
<feature type="transmembrane region" description="Helical" evidence="1">
    <location>
        <begin position="408"/>
        <end position="424"/>
    </location>
</feature>
<feature type="transmembrane region" description="Helical" evidence="1">
    <location>
        <begin position="355"/>
        <end position="373"/>
    </location>
</feature>
<keyword evidence="3" id="KW-1185">Reference proteome</keyword>
<feature type="transmembrane region" description="Helical" evidence="1">
    <location>
        <begin position="98"/>
        <end position="116"/>
    </location>
</feature>
<accession>A0ABP7DIW0</accession>
<name>A0ABP7DIW0_9SPHN</name>
<keyword evidence="1" id="KW-1133">Transmembrane helix</keyword>
<protein>
    <recommendedName>
        <fullName evidence="4">Glycosyltransferase RgtA/B/C/D-like domain-containing protein</fullName>
    </recommendedName>
</protein>
<feature type="transmembrane region" description="Helical" evidence="1">
    <location>
        <begin position="122"/>
        <end position="140"/>
    </location>
</feature>
<evidence type="ECO:0008006" key="4">
    <source>
        <dbReference type="Google" id="ProtNLM"/>
    </source>
</evidence>
<sequence>MMRDPRRLVPPAAILSFAAALALFWPGIAEYDSVLQYGQALNGRYDDWHPPVMARLWSVLIAILGPGTGPMLILQLGGYVIGLALIAAALLRHGRPQAALAIAAIGWWPPFLGWQGVVLKDAQAIAALVAAVGIVVAYRLSGRTVPWPARAIVAAILLYALLARANMVFAIAPLLAGLAVTGPIRRLAIVVTVVAATLVLSPAINHRLLGAMPSGVEKTQPFYDLAGIAARTDGSATGFTAAEGRALVAHRCVTPFFWDRLGDAPGCGPATVRMWRRPAGALYGQLVMAAVSHPLAFAAHRLAHLNSTDRWWVPFRWPGAAPPGGSEPNDLGLAEPRGMATEWERLAGWLAETPAGWPIAWITVAAIAIVAGWRIAGPAAVIARALLASALALEASFAVVSIASDLRYHLWPMVATALALVLLGRTPWRGRWRWRIVLLAVLAGVIAIGGIARIVLPPPPQSYADWMA</sequence>
<evidence type="ECO:0000256" key="1">
    <source>
        <dbReference type="SAM" id="Phobius"/>
    </source>
</evidence>
<feature type="transmembrane region" description="Helical" evidence="1">
    <location>
        <begin position="436"/>
        <end position="456"/>
    </location>
</feature>